<dbReference type="RefSeq" id="WP_092210282.1">
    <property type="nucleotide sequence ID" value="NZ_FMUX01000005.1"/>
</dbReference>
<keyword evidence="2" id="KW-1185">Reference proteome</keyword>
<evidence type="ECO:0000313" key="2">
    <source>
        <dbReference type="Proteomes" id="UP000198870"/>
    </source>
</evidence>
<proteinExistence type="predicted"/>
<dbReference type="InterPro" id="IPR010732">
    <property type="entry name" value="T6SS_TssG-like"/>
</dbReference>
<dbReference type="NCBIfam" id="TIGR03347">
    <property type="entry name" value="VI_chp_1"/>
    <property type="match status" value="1"/>
</dbReference>
<dbReference type="PANTHER" id="PTHR35564:SF3">
    <property type="entry name" value="TYPE VI SECRETION SYSTEM BASEPLATE SUBUNIT TSSG"/>
    <property type="match status" value="1"/>
</dbReference>
<gene>
    <name evidence="1" type="ORF">SAMN05216233_105112</name>
</gene>
<dbReference type="AlphaFoldDB" id="A0A1G5E1V6"/>
<dbReference type="Proteomes" id="UP000198870">
    <property type="component" value="Unassembled WGS sequence"/>
</dbReference>
<name>A0A1G5E1V6_9BACT</name>
<dbReference type="PANTHER" id="PTHR35564">
    <property type="match status" value="1"/>
</dbReference>
<reference evidence="1 2" key="1">
    <citation type="submission" date="2016-10" db="EMBL/GenBank/DDBJ databases">
        <authorList>
            <person name="de Groot N.N."/>
        </authorList>
    </citation>
    <scope>NUCLEOTIDE SEQUENCE [LARGE SCALE GENOMIC DNA]</scope>
    <source>
        <strain evidence="1 2">AA1</strain>
    </source>
</reference>
<accession>A0A1G5E1V6</accession>
<dbReference type="STRING" id="419481.SAMN05216233_105112"/>
<sequence>MAGTNGRAVAGIREALLERGRSFSFFQAMRHLRNLTAEEGGAQGNGGRPVDGVRVRPSLSLSFAGPGIEGIEERAPGQWLLTANILGLYGTGSPLPVFYTEDLFGVLEGEQDAARDFLDIINQRLYELLYDGWAKSQAMMKVVEEGDTPYGDRFFSLTGLGRTSLRTGLRNPWGLIRYSGLLSQGNRSASGLRTLLSDALGGLSVQVTQALKRQVPISTDQQCVLGVSGNALGVTCYLGTEFEDATGAILIRIGPLSEEAYRSFLPGTDGYRQVVALTRFYLSSPISFALEVVMEENAKKETTQPGQTTWARLGLDTWVFSGESPGELSTRFYP</sequence>
<evidence type="ECO:0000313" key="1">
    <source>
        <dbReference type="EMBL" id="SCY20730.1"/>
    </source>
</evidence>
<dbReference type="Pfam" id="PF06996">
    <property type="entry name" value="T6SS_TssG"/>
    <property type="match status" value="1"/>
</dbReference>
<organism evidence="1 2">
    <name type="scientific">Desulfoluna spongiiphila</name>
    <dbReference type="NCBI Taxonomy" id="419481"/>
    <lineage>
        <taxon>Bacteria</taxon>
        <taxon>Pseudomonadati</taxon>
        <taxon>Thermodesulfobacteriota</taxon>
        <taxon>Desulfobacteria</taxon>
        <taxon>Desulfobacterales</taxon>
        <taxon>Desulfolunaceae</taxon>
        <taxon>Desulfoluna</taxon>
    </lineage>
</organism>
<dbReference type="EMBL" id="FMUX01000005">
    <property type="protein sequence ID" value="SCY20730.1"/>
    <property type="molecule type" value="Genomic_DNA"/>
</dbReference>
<protein>
    <submittedName>
        <fullName evidence="1">Type VI secretion system protein ImpH</fullName>
    </submittedName>
</protein>
<dbReference type="OrthoDB" id="1523296at2"/>